<dbReference type="RefSeq" id="WP_343941303.1">
    <property type="nucleotide sequence ID" value="NZ_BAAAHP010000066.1"/>
</dbReference>
<dbReference type="Pfam" id="PF02627">
    <property type="entry name" value="CMD"/>
    <property type="match status" value="1"/>
</dbReference>
<gene>
    <name evidence="2" type="ORF">GCM10009559_23010</name>
</gene>
<dbReference type="EMBL" id="BAAAHP010000066">
    <property type="protein sequence ID" value="GAA0933386.1"/>
    <property type="molecule type" value="Genomic_DNA"/>
</dbReference>
<dbReference type="NCBIfam" id="TIGR00778">
    <property type="entry name" value="ahpD_dom"/>
    <property type="match status" value="1"/>
</dbReference>
<evidence type="ECO:0000259" key="1">
    <source>
        <dbReference type="Pfam" id="PF02627"/>
    </source>
</evidence>
<organism evidence="2 3">
    <name type="scientific">Pseudonocardia zijingensis</name>
    <dbReference type="NCBI Taxonomy" id="153376"/>
    <lineage>
        <taxon>Bacteria</taxon>
        <taxon>Bacillati</taxon>
        <taxon>Actinomycetota</taxon>
        <taxon>Actinomycetes</taxon>
        <taxon>Pseudonocardiales</taxon>
        <taxon>Pseudonocardiaceae</taxon>
        <taxon>Pseudonocardia</taxon>
    </lineage>
</organism>
<sequence length="161" mass="17941">MNSVPSFRNTRLDATGHERLRDLAVAGAAAFGYTAELKLDRDLARLLRLRVAQLNNCPYCLVVHHAAARDSGIAPVKIETLTSWWETGLFSDAEQAALAYAEALTRVADATESEDFQQVHERMSSYFDEEERLEIVGVVINMNIWTRLKLAEGARPAPVEP</sequence>
<dbReference type="InterPro" id="IPR003779">
    <property type="entry name" value="CMD-like"/>
</dbReference>
<feature type="domain" description="Carboxymuconolactone decarboxylase-like" evidence="1">
    <location>
        <begin position="34"/>
        <end position="103"/>
    </location>
</feature>
<dbReference type="Proteomes" id="UP001499967">
    <property type="component" value="Unassembled WGS sequence"/>
</dbReference>
<accession>A0ABN1PUK4</accession>
<name>A0ABN1PUK4_9PSEU</name>
<dbReference type="PANTHER" id="PTHR35446:SF2">
    <property type="entry name" value="CARBOXYMUCONOLACTONE DECARBOXYLASE-LIKE DOMAIN-CONTAINING PROTEIN"/>
    <property type="match status" value="1"/>
</dbReference>
<protein>
    <recommendedName>
        <fullName evidence="1">Carboxymuconolactone decarboxylase-like domain-containing protein</fullName>
    </recommendedName>
</protein>
<dbReference type="PANTHER" id="PTHR35446">
    <property type="entry name" value="SI:CH211-175M2.5"/>
    <property type="match status" value="1"/>
</dbReference>
<dbReference type="SUPFAM" id="SSF69118">
    <property type="entry name" value="AhpD-like"/>
    <property type="match status" value="1"/>
</dbReference>
<dbReference type="InterPro" id="IPR029032">
    <property type="entry name" value="AhpD-like"/>
</dbReference>
<evidence type="ECO:0000313" key="2">
    <source>
        <dbReference type="EMBL" id="GAA0933386.1"/>
    </source>
</evidence>
<dbReference type="Gene3D" id="1.20.1290.10">
    <property type="entry name" value="AhpD-like"/>
    <property type="match status" value="1"/>
</dbReference>
<comment type="caution">
    <text evidence="2">The sequence shown here is derived from an EMBL/GenBank/DDBJ whole genome shotgun (WGS) entry which is preliminary data.</text>
</comment>
<proteinExistence type="predicted"/>
<reference evidence="2 3" key="1">
    <citation type="journal article" date="2019" name="Int. J. Syst. Evol. Microbiol.">
        <title>The Global Catalogue of Microorganisms (GCM) 10K type strain sequencing project: providing services to taxonomists for standard genome sequencing and annotation.</title>
        <authorList>
            <consortium name="The Broad Institute Genomics Platform"/>
            <consortium name="The Broad Institute Genome Sequencing Center for Infectious Disease"/>
            <person name="Wu L."/>
            <person name="Ma J."/>
        </authorList>
    </citation>
    <scope>NUCLEOTIDE SEQUENCE [LARGE SCALE GENOMIC DNA]</scope>
    <source>
        <strain evidence="2 3">JCM 11117</strain>
    </source>
</reference>
<keyword evidence="3" id="KW-1185">Reference proteome</keyword>
<dbReference type="InterPro" id="IPR004675">
    <property type="entry name" value="AhpD_core"/>
</dbReference>
<evidence type="ECO:0000313" key="3">
    <source>
        <dbReference type="Proteomes" id="UP001499967"/>
    </source>
</evidence>